<protein>
    <submittedName>
        <fullName evidence="2">Uncharacterized protein</fullName>
    </submittedName>
</protein>
<name>A0A8X7BFW0_TRICX</name>
<dbReference type="EMBL" id="BMAU01021389">
    <property type="protein sequence ID" value="GFY29658.1"/>
    <property type="molecule type" value="Genomic_DNA"/>
</dbReference>
<organism evidence="2 3">
    <name type="scientific">Trichonephila clavipes</name>
    <name type="common">Golden silk orbweaver</name>
    <name type="synonym">Nephila clavipes</name>
    <dbReference type="NCBI Taxonomy" id="2585209"/>
    <lineage>
        <taxon>Eukaryota</taxon>
        <taxon>Metazoa</taxon>
        <taxon>Ecdysozoa</taxon>
        <taxon>Arthropoda</taxon>
        <taxon>Chelicerata</taxon>
        <taxon>Arachnida</taxon>
        <taxon>Araneae</taxon>
        <taxon>Araneomorphae</taxon>
        <taxon>Entelegynae</taxon>
        <taxon>Araneoidea</taxon>
        <taxon>Nephilidae</taxon>
        <taxon>Trichonephila</taxon>
    </lineage>
</organism>
<dbReference type="Proteomes" id="UP000887159">
    <property type="component" value="Unassembled WGS sequence"/>
</dbReference>
<comment type="caution">
    <text evidence="2">The sequence shown here is derived from an EMBL/GenBank/DDBJ whole genome shotgun (WGS) entry which is preliminary data.</text>
</comment>
<evidence type="ECO:0000313" key="3">
    <source>
        <dbReference type="Proteomes" id="UP000887159"/>
    </source>
</evidence>
<evidence type="ECO:0000256" key="1">
    <source>
        <dbReference type="SAM" id="MobiDB-lite"/>
    </source>
</evidence>
<feature type="region of interest" description="Disordered" evidence="1">
    <location>
        <begin position="64"/>
        <end position="87"/>
    </location>
</feature>
<feature type="compositionally biased region" description="Basic and acidic residues" evidence="1">
    <location>
        <begin position="64"/>
        <end position="74"/>
    </location>
</feature>
<sequence>MFFSSNSKTSTYAIPTYTNSELRDFQISSIRSFPPIIKTQAEPLSKPDEIGNLVEEIDDFPRKINSKVDSDDAQKINGFPQSGADNG</sequence>
<dbReference type="AlphaFoldDB" id="A0A8X7BFW0"/>
<gene>
    <name evidence="2" type="ORF">TNCV_1812381</name>
</gene>
<keyword evidence="3" id="KW-1185">Reference proteome</keyword>
<evidence type="ECO:0000313" key="2">
    <source>
        <dbReference type="EMBL" id="GFY29658.1"/>
    </source>
</evidence>
<reference evidence="2" key="1">
    <citation type="submission" date="2020-08" db="EMBL/GenBank/DDBJ databases">
        <title>Multicomponent nature underlies the extraordinary mechanical properties of spider dragline silk.</title>
        <authorList>
            <person name="Kono N."/>
            <person name="Nakamura H."/>
            <person name="Mori M."/>
            <person name="Yoshida Y."/>
            <person name="Ohtoshi R."/>
            <person name="Malay A.D."/>
            <person name="Moran D.A.P."/>
            <person name="Tomita M."/>
            <person name="Numata K."/>
            <person name="Arakawa K."/>
        </authorList>
    </citation>
    <scope>NUCLEOTIDE SEQUENCE</scope>
</reference>
<accession>A0A8X7BFW0</accession>
<proteinExistence type="predicted"/>